<proteinExistence type="predicted"/>
<dbReference type="eggNOG" id="COG1309">
    <property type="taxonomic scope" value="Bacteria"/>
</dbReference>
<accession>E6MJK5</accession>
<evidence type="ECO:0000259" key="3">
    <source>
        <dbReference type="PROSITE" id="PS50977"/>
    </source>
</evidence>
<dbReference type="GO" id="GO:0003677">
    <property type="term" value="F:DNA binding"/>
    <property type="evidence" value="ECO:0007669"/>
    <property type="project" value="UniProtKB-UniRule"/>
</dbReference>
<sequence>MEKEKKGRREDRRVRKTKAALRKALTDFLREKPIQEIRVREIADKIDINRGTFYQYYRDVYDMLAQLEAELFEQFNVIFKAHRDPVMTNEDIKAVFVQIFTLLAVNADLAIVLMGPNGDPVFVDKIRQMVRRRCIDDFFRNYQKNPDETFEYFYAYAVSGCIGLFQRWLSGGARETPEQMADIVEEILLKGIQVLEG</sequence>
<gene>
    <name evidence="4" type="ORF">HMP0721_2190</name>
</gene>
<feature type="DNA-binding region" description="H-T-H motif" evidence="2">
    <location>
        <begin position="38"/>
        <end position="57"/>
    </location>
</feature>
<keyword evidence="1 2" id="KW-0238">DNA-binding</keyword>
<dbReference type="InterPro" id="IPR050624">
    <property type="entry name" value="HTH-type_Tx_Regulator"/>
</dbReference>
<dbReference type="PANTHER" id="PTHR43479">
    <property type="entry name" value="ACREF/ENVCD OPERON REPRESSOR-RELATED"/>
    <property type="match status" value="1"/>
</dbReference>
<dbReference type="PANTHER" id="PTHR43479:SF7">
    <property type="entry name" value="TETR-FAMILY TRANSCRIPTIONAL REGULATOR"/>
    <property type="match status" value="1"/>
</dbReference>
<dbReference type="Gene3D" id="1.10.357.10">
    <property type="entry name" value="Tetracycline Repressor, domain 2"/>
    <property type="match status" value="1"/>
</dbReference>
<comment type="caution">
    <text evidence="4">The sequence shown here is derived from an EMBL/GenBank/DDBJ whole genome shotgun (WGS) entry which is preliminary data.</text>
</comment>
<dbReference type="InterPro" id="IPR001647">
    <property type="entry name" value="HTH_TetR"/>
</dbReference>
<dbReference type="PROSITE" id="PS50977">
    <property type="entry name" value="HTH_TETR_2"/>
    <property type="match status" value="1"/>
</dbReference>
<dbReference type="Pfam" id="PF14278">
    <property type="entry name" value="TetR_C_8"/>
    <property type="match status" value="1"/>
</dbReference>
<dbReference type="STRING" id="887929.HMP0721_2190"/>
<keyword evidence="5" id="KW-1185">Reference proteome</keyword>
<dbReference type="InterPro" id="IPR009057">
    <property type="entry name" value="Homeodomain-like_sf"/>
</dbReference>
<dbReference type="Proteomes" id="UP000004754">
    <property type="component" value="Unassembled WGS sequence"/>
</dbReference>
<dbReference type="InterPro" id="IPR039532">
    <property type="entry name" value="TetR_C_Firmicutes"/>
</dbReference>
<organism evidence="4 5">
    <name type="scientific">Pseudoramibacter alactolyticus ATCC 23263</name>
    <dbReference type="NCBI Taxonomy" id="887929"/>
    <lineage>
        <taxon>Bacteria</taxon>
        <taxon>Bacillati</taxon>
        <taxon>Bacillota</taxon>
        <taxon>Clostridia</taxon>
        <taxon>Eubacteriales</taxon>
        <taxon>Eubacteriaceae</taxon>
        <taxon>Pseudoramibacter</taxon>
    </lineage>
</organism>
<dbReference type="EMBL" id="AEQN01000028">
    <property type="protein sequence ID" value="EFV00741.1"/>
    <property type="molecule type" value="Genomic_DNA"/>
</dbReference>
<evidence type="ECO:0000313" key="5">
    <source>
        <dbReference type="Proteomes" id="UP000004754"/>
    </source>
</evidence>
<dbReference type="SUPFAM" id="SSF46689">
    <property type="entry name" value="Homeodomain-like"/>
    <property type="match status" value="1"/>
</dbReference>
<dbReference type="RefSeq" id="WP_006599612.1">
    <property type="nucleotide sequence ID" value="NZ_GL622359.1"/>
</dbReference>
<evidence type="ECO:0000313" key="4">
    <source>
        <dbReference type="EMBL" id="EFV00741.1"/>
    </source>
</evidence>
<evidence type="ECO:0000256" key="2">
    <source>
        <dbReference type="PROSITE-ProRule" id="PRU00335"/>
    </source>
</evidence>
<dbReference type="HOGENOM" id="CLU_087539_0_0_9"/>
<evidence type="ECO:0000256" key="1">
    <source>
        <dbReference type="ARBA" id="ARBA00023125"/>
    </source>
</evidence>
<reference evidence="4 5" key="1">
    <citation type="submission" date="2010-12" db="EMBL/GenBank/DDBJ databases">
        <authorList>
            <person name="Muzny D."/>
            <person name="Qin X."/>
            <person name="Deng J."/>
            <person name="Jiang H."/>
            <person name="Liu Y."/>
            <person name="Qu J."/>
            <person name="Song X.-Z."/>
            <person name="Zhang L."/>
            <person name="Thornton R."/>
            <person name="Coyle M."/>
            <person name="Francisco L."/>
            <person name="Jackson L."/>
            <person name="Javaid M."/>
            <person name="Korchina V."/>
            <person name="Kovar C."/>
            <person name="Mata R."/>
            <person name="Mathew T."/>
            <person name="Ngo R."/>
            <person name="Nguyen L."/>
            <person name="Nguyen N."/>
            <person name="Okwuonu G."/>
            <person name="Ongeri F."/>
            <person name="Pham C."/>
            <person name="Simmons D."/>
            <person name="Wilczek-Boney K."/>
            <person name="Hale W."/>
            <person name="Jakkamsetti A."/>
            <person name="Pham P."/>
            <person name="Ruth R."/>
            <person name="San Lucas F."/>
            <person name="Warren J."/>
            <person name="Zhang J."/>
            <person name="Zhao Z."/>
            <person name="Zhou C."/>
            <person name="Zhu D."/>
            <person name="Lee S."/>
            <person name="Bess C."/>
            <person name="Blankenburg K."/>
            <person name="Forbes L."/>
            <person name="Fu Q."/>
            <person name="Gubbala S."/>
            <person name="Hirani K."/>
            <person name="Jayaseelan J.C."/>
            <person name="Lara F."/>
            <person name="Munidasa M."/>
            <person name="Palculict T."/>
            <person name="Patil S."/>
            <person name="Pu L.-L."/>
            <person name="Saada N."/>
            <person name="Tang L."/>
            <person name="Weissenberger G."/>
            <person name="Zhu Y."/>
            <person name="Hemphill L."/>
            <person name="Shang Y."/>
            <person name="Youmans B."/>
            <person name="Ayvaz T."/>
            <person name="Ross M."/>
            <person name="Santibanez J."/>
            <person name="Aqrawi P."/>
            <person name="Gross S."/>
            <person name="Joshi V."/>
            <person name="Fowler G."/>
            <person name="Nazareth L."/>
            <person name="Reid J."/>
            <person name="Worley K."/>
            <person name="Petrosino J."/>
            <person name="Highlander S."/>
            <person name="Gibbs R."/>
        </authorList>
    </citation>
    <scope>NUCLEOTIDE SEQUENCE [LARGE SCALE GENOMIC DNA]</scope>
    <source>
        <strain evidence="4 5">ATCC 23263</strain>
    </source>
</reference>
<dbReference type="AlphaFoldDB" id="E6MJK5"/>
<feature type="domain" description="HTH tetR-type" evidence="3">
    <location>
        <begin position="15"/>
        <end position="75"/>
    </location>
</feature>
<name>E6MJK5_9FIRM</name>
<protein>
    <submittedName>
        <fullName evidence="4">Transcriptional regulator, TetR family</fullName>
    </submittedName>
</protein>